<evidence type="ECO:0000256" key="4">
    <source>
        <dbReference type="PROSITE-ProRule" id="PRU00175"/>
    </source>
</evidence>
<proteinExistence type="predicted"/>
<feature type="region of interest" description="Disordered" evidence="5">
    <location>
        <begin position="109"/>
        <end position="318"/>
    </location>
</feature>
<keyword evidence="3" id="KW-0862">Zinc</keyword>
<evidence type="ECO:0000256" key="2">
    <source>
        <dbReference type="ARBA" id="ARBA00022771"/>
    </source>
</evidence>
<dbReference type="SUPFAM" id="SSF57850">
    <property type="entry name" value="RING/U-box"/>
    <property type="match status" value="1"/>
</dbReference>
<dbReference type="PANTHER" id="PTHR45931:SF3">
    <property type="entry name" value="RING ZINC FINGER-CONTAINING PROTEIN"/>
    <property type="match status" value="1"/>
</dbReference>
<dbReference type="PROSITE" id="PS50089">
    <property type="entry name" value="ZF_RING_2"/>
    <property type="match status" value="1"/>
</dbReference>
<feature type="compositionally biased region" description="Low complexity" evidence="5">
    <location>
        <begin position="229"/>
        <end position="242"/>
    </location>
</feature>
<feature type="compositionally biased region" description="Basic residues" evidence="5">
    <location>
        <begin position="243"/>
        <end position="252"/>
    </location>
</feature>
<dbReference type="Pfam" id="PF13639">
    <property type="entry name" value="zf-RING_2"/>
    <property type="match status" value="1"/>
</dbReference>
<keyword evidence="7" id="KW-1185">Reference proteome</keyword>
<feature type="compositionally biased region" description="Polar residues" evidence="5">
    <location>
        <begin position="169"/>
        <end position="178"/>
    </location>
</feature>
<dbReference type="GeneID" id="118423629"/>
<dbReference type="OMA" id="ATNCCTR"/>
<feature type="compositionally biased region" description="Low complexity" evidence="5">
    <location>
        <begin position="120"/>
        <end position="137"/>
    </location>
</feature>
<dbReference type="RefSeq" id="XP_035687752.1">
    <property type="nucleotide sequence ID" value="XM_035831859.1"/>
</dbReference>
<dbReference type="PANTHER" id="PTHR45931">
    <property type="entry name" value="SI:CH211-59O9.10"/>
    <property type="match status" value="1"/>
</dbReference>
<accession>A0A9J7N015</accession>
<evidence type="ECO:0000259" key="6">
    <source>
        <dbReference type="PROSITE" id="PS50089"/>
    </source>
</evidence>
<reference evidence="7" key="1">
    <citation type="journal article" date="2020" name="Nat. Ecol. Evol.">
        <title>Deeply conserved synteny resolves early events in vertebrate evolution.</title>
        <authorList>
            <person name="Simakov O."/>
            <person name="Marletaz F."/>
            <person name="Yue J.X."/>
            <person name="O'Connell B."/>
            <person name="Jenkins J."/>
            <person name="Brandt A."/>
            <person name="Calef R."/>
            <person name="Tung C.H."/>
            <person name="Huang T.K."/>
            <person name="Schmutz J."/>
            <person name="Satoh N."/>
            <person name="Yu J.K."/>
            <person name="Putnam N.H."/>
            <person name="Green R.E."/>
            <person name="Rokhsar D.S."/>
        </authorList>
    </citation>
    <scope>NUCLEOTIDE SEQUENCE [LARGE SCALE GENOMIC DNA]</scope>
    <source>
        <strain evidence="7">S238N-H82</strain>
    </source>
</reference>
<dbReference type="GO" id="GO:0008270">
    <property type="term" value="F:zinc ion binding"/>
    <property type="evidence" value="ECO:0007669"/>
    <property type="project" value="UniProtKB-KW"/>
</dbReference>
<feature type="compositionally biased region" description="Low complexity" evidence="5">
    <location>
        <begin position="209"/>
        <end position="218"/>
    </location>
</feature>
<dbReference type="Proteomes" id="UP000001554">
    <property type="component" value="Chromosome 9"/>
</dbReference>
<dbReference type="OrthoDB" id="8062037at2759"/>
<evidence type="ECO:0000313" key="8">
    <source>
        <dbReference type="RefSeq" id="XP_035687752.1"/>
    </source>
</evidence>
<dbReference type="AlphaFoldDB" id="A0A9J7N015"/>
<evidence type="ECO:0000256" key="5">
    <source>
        <dbReference type="SAM" id="MobiDB-lite"/>
    </source>
</evidence>
<dbReference type="GO" id="GO:0061630">
    <property type="term" value="F:ubiquitin protein ligase activity"/>
    <property type="evidence" value="ECO:0000318"/>
    <property type="project" value="GO_Central"/>
</dbReference>
<protein>
    <submittedName>
        <fullName evidence="8">E3 ubiquitin-protein ligase RLIM-like isoform X1</fullName>
    </submittedName>
</protein>
<dbReference type="GO" id="GO:0006511">
    <property type="term" value="P:ubiquitin-dependent protein catabolic process"/>
    <property type="evidence" value="ECO:0000318"/>
    <property type="project" value="GO_Central"/>
</dbReference>
<feature type="compositionally biased region" description="Polar residues" evidence="5">
    <location>
        <begin position="253"/>
        <end position="262"/>
    </location>
</feature>
<dbReference type="GO" id="GO:0005634">
    <property type="term" value="C:nucleus"/>
    <property type="evidence" value="ECO:0000318"/>
    <property type="project" value="GO_Central"/>
</dbReference>
<dbReference type="InterPro" id="IPR001841">
    <property type="entry name" value="Znf_RING"/>
</dbReference>
<evidence type="ECO:0000256" key="3">
    <source>
        <dbReference type="ARBA" id="ARBA00022833"/>
    </source>
</evidence>
<organism evidence="7 8">
    <name type="scientific">Branchiostoma floridae</name>
    <name type="common">Florida lancelet</name>
    <name type="synonym">Amphioxus</name>
    <dbReference type="NCBI Taxonomy" id="7739"/>
    <lineage>
        <taxon>Eukaryota</taxon>
        <taxon>Metazoa</taxon>
        <taxon>Chordata</taxon>
        <taxon>Cephalochordata</taxon>
        <taxon>Leptocardii</taxon>
        <taxon>Amphioxiformes</taxon>
        <taxon>Branchiostomatidae</taxon>
        <taxon>Branchiostoma</taxon>
    </lineage>
</organism>
<feature type="domain" description="RING-type" evidence="6">
    <location>
        <begin position="440"/>
        <end position="481"/>
    </location>
</feature>
<keyword evidence="1" id="KW-0479">Metal-binding</keyword>
<evidence type="ECO:0000313" key="7">
    <source>
        <dbReference type="Proteomes" id="UP000001554"/>
    </source>
</evidence>
<dbReference type="InterPro" id="IPR051834">
    <property type="entry name" value="RING_finger_E3_ligase"/>
</dbReference>
<dbReference type="InterPro" id="IPR013083">
    <property type="entry name" value="Znf_RING/FYVE/PHD"/>
</dbReference>
<sequence>MSGRGRRHQGRDNPLEFVQQWRERSRQELVTLSDGRMVTQEEHLQSLDTDRREELEQLRREAEYLMYIGGLPEEDFLLLRQQGMLGDRRNTTPEDLEARRLQLRTTNLPAANQSPGNHSAANQHAPNHPAANQHTPAQPAANQHIATQPATNQHAATQQAPVNRMQLRPRQTTQQSSPREGGHSSGRDSGRQQRLTGLRGAAARRRNNRPASARPSNNTSDTGNDASEEASTSSTTSATAGTRRGRGRRRRPNSATVSTATQSGRTTARAPRRTTASASRRSSSQPSRGAGSVNRPRRRLTGRRRGRPREGSGASAFQQQLDMLAYQLFLRSFLEEEDAMNGSDSDSSDFSDSWDEDYDSWEDFLEDELSDDESSDSWDGFLEVMGMFSPRDAEMWGDVEVEEDEAPRGLTKDEIAQLPSRKFTRQDAQRLASEGNENSCTICMVEYKTGNKLRRMPCAHEFHSKCVDRWLKQNGSCPVCRQQVEISVNPQTAEGQQTN</sequence>
<evidence type="ECO:0000256" key="1">
    <source>
        <dbReference type="ARBA" id="ARBA00022723"/>
    </source>
</evidence>
<dbReference type="SMART" id="SM00184">
    <property type="entry name" value="RING"/>
    <property type="match status" value="1"/>
</dbReference>
<dbReference type="Gene3D" id="3.30.40.10">
    <property type="entry name" value="Zinc/RING finger domain, C3HC4 (zinc finger)"/>
    <property type="match status" value="1"/>
</dbReference>
<reference evidence="8" key="2">
    <citation type="submission" date="2025-08" db="UniProtKB">
        <authorList>
            <consortium name="RefSeq"/>
        </authorList>
    </citation>
    <scope>IDENTIFICATION</scope>
    <source>
        <strain evidence="8">S238N-H82</strain>
        <tissue evidence="8">Testes</tissue>
    </source>
</reference>
<feature type="compositionally biased region" description="Basic residues" evidence="5">
    <location>
        <begin position="295"/>
        <end position="307"/>
    </location>
</feature>
<keyword evidence="2 4" id="KW-0863">Zinc-finger</keyword>
<feature type="compositionally biased region" description="Polar residues" evidence="5">
    <location>
        <begin position="109"/>
        <end position="119"/>
    </location>
</feature>
<feature type="compositionally biased region" description="Low complexity" evidence="5">
    <location>
        <begin position="263"/>
        <end position="292"/>
    </location>
</feature>
<gene>
    <name evidence="8" type="primary">LOC118423629</name>
</gene>
<feature type="compositionally biased region" description="Basic and acidic residues" evidence="5">
    <location>
        <begin position="180"/>
        <end position="191"/>
    </location>
</feature>
<dbReference type="CDD" id="cd16467">
    <property type="entry name" value="RING-H2_RNF6-like"/>
    <property type="match status" value="1"/>
</dbReference>
<name>A0A9J7N015_BRAFL</name>
<dbReference type="KEGG" id="bfo:118423629"/>
<feature type="compositionally biased region" description="Polar residues" evidence="5">
    <location>
        <begin position="140"/>
        <end position="161"/>
    </location>
</feature>